<comment type="caution">
    <text evidence="2">The sequence shown here is derived from an EMBL/GenBank/DDBJ whole genome shotgun (WGS) entry which is preliminary data.</text>
</comment>
<name>A0ABV5M229_9ACTN</name>
<dbReference type="InterPro" id="IPR011042">
    <property type="entry name" value="6-blade_b-propeller_TolB-like"/>
</dbReference>
<gene>
    <name evidence="2" type="ORF">ACFFTR_07405</name>
</gene>
<organism evidence="2 3">
    <name type="scientific">Dactylosporangium vinaceum</name>
    <dbReference type="NCBI Taxonomy" id="53362"/>
    <lineage>
        <taxon>Bacteria</taxon>
        <taxon>Bacillati</taxon>
        <taxon>Actinomycetota</taxon>
        <taxon>Actinomycetes</taxon>
        <taxon>Micromonosporales</taxon>
        <taxon>Micromonosporaceae</taxon>
        <taxon>Dactylosporangium</taxon>
    </lineage>
</organism>
<evidence type="ECO:0000313" key="3">
    <source>
        <dbReference type="Proteomes" id="UP001589608"/>
    </source>
</evidence>
<dbReference type="Pfam" id="PF08450">
    <property type="entry name" value="SGL"/>
    <property type="match status" value="1"/>
</dbReference>
<sequence length="295" mass="31305">MTDVRVLIDGLRIVESPRWHDGRLWFCHWGAGVAMAVDVEGRAEVVLDDPAVDPHTIGWLPDGRLLVVPKNQDAGRRLLRREPDGTWVAHADLSGLPAGLNELVVDGRGNVYVNGAGFGLLEFMRDLDPDDPRPLTQRPGYAPGFIALITADGAVHQQRFDIAFPNGMAVTADNGTLIVSESFAGCLTAFDIAADGSLGNRRVFAGGIGPDGICLDADGAVWTSDGGTAAVRVAEGGEILDRVELDRPPFAVMLGGDDGRTLFMLAAQWNPQDPFGGTTGRVLATTAPAPHVGWP</sequence>
<reference evidence="2 3" key="1">
    <citation type="submission" date="2024-09" db="EMBL/GenBank/DDBJ databases">
        <authorList>
            <person name="Sun Q."/>
            <person name="Mori K."/>
        </authorList>
    </citation>
    <scope>NUCLEOTIDE SEQUENCE [LARGE SCALE GENOMIC DNA]</scope>
    <source>
        <strain evidence="2 3">JCM 3307</strain>
    </source>
</reference>
<keyword evidence="3" id="KW-1185">Reference proteome</keyword>
<dbReference type="InterPro" id="IPR051262">
    <property type="entry name" value="SMP-30/CGR1_Lactonase"/>
</dbReference>
<proteinExistence type="predicted"/>
<dbReference type="RefSeq" id="WP_223103202.1">
    <property type="nucleotide sequence ID" value="NZ_CP061913.1"/>
</dbReference>
<accession>A0ABV5M229</accession>
<dbReference type="PANTHER" id="PTHR47572:SF5">
    <property type="entry name" value="BLR2277 PROTEIN"/>
    <property type="match status" value="1"/>
</dbReference>
<evidence type="ECO:0000259" key="1">
    <source>
        <dbReference type="Pfam" id="PF08450"/>
    </source>
</evidence>
<dbReference type="SUPFAM" id="SSF63829">
    <property type="entry name" value="Calcium-dependent phosphotriesterase"/>
    <property type="match status" value="1"/>
</dbReference>
<dbReference type="EMBL" id="JBHMCA010000018">
    <property type="protein sequence ID" value="MFB9442903.1"/>
    <property type="molecule type" value="Genomic_DNA"/>
</dbReference>
<evidence type="ECO:0000313" key="2">
    <source>
        <dbReference type="EMBL" id="MFB9442903.1"/>
    </source>
</evidence>
<dbReference type="InterPro" id="IPR013658">
    <property type="entry name" value="SGL"/>
</dbReference>
<dbReference type="PANTHER" id="PTHR47572">
    <property type="entry name" value="LIPOPROTEIN-RELATED"/>
    <property type="match status" value="1"/>
</dbReference>
<protein>
    <submittedName>
        <fullName evidence="2">SMP-30/gluconolactonase/LRE family protein</fullName>
    </submittedName>
</protein>
<dbReference type="Gene3D" id="2.120.10.30">
    <property type="entry name" value="TolB, C-terminal domain"/>
    <property type="match status" value="1"/>
</dbReference>
<dbReference type="Proteomes" id="UP001589608">
    <property type="component" value="Unassembled WGS sequence"/>
</dbReference>
<feature type="domain" description="SMP-30/Gluconolactonase/LRE-like region" evidence="1">
    <location>
        <begin position="15"/>
        <end position="267"/>
    </location>
</feature>